<evidence type="ECO:0000256" key="4">
    <source>
        <dbReference type="ARBA" id="ARBA00023136"/>
    </source>
</evidence>
<evidence type="ECO:0000259" key="6">
    <source>
        <dbReference type="Pfam" id="PF13813"/>
    </source>
</evidence>
<evidence type="ECO:0000256" key="3">
    <source>
        <dbReference type="ARBA" id="ARBA00022989"/>
    </source>
</evidence>
<dbReference type="InterPro" id="IPR032805">
    <property type="entry name" value="Wax_synthase_dom"/>
</dbReference>
<comment type="caution">
    <text evidence="7">The sequence shown here is derived from an EMBL/GenBank/DDBJ whole genome shotgun (WGS) entry which is preliminary data.</text>
</comment>
<gene>
    <name evidence="7" type="ORF">VNI00_016260</name>
</gene>
<organism evidence="7 8">
    <name type="scientific">Paramarasmius palmivorus</name>
    <dbReference type="NCBI Taxonomy" id="297713"/>
    <lineage>
        <taxon>Eukaryota</taxon>
        <taxon>Fungi</taxon>
        <taxon>Dikarya</taxon>
        <taxon>Basidiomycota</taxon>
        <taxon>Agaricomycotina</taxon>
        <taxon>Agaricomycetes</taxon>
        <taxon>Agaricomycetidae</taxon>
        <taxon>Agaricales</taxon>
        <taxon>Marasmiineae</taxon>
        <taxon>Marasmiaceae</taxon>
        <taxon>Paramarasmius</taxon>
    </lineage>
</organism>
<sequence length="380" mass="42716">MTVFIVFLAFQALFLLSLATKTKWQKHLGFLLLIAILYSTFFRPSVEVDKGDAHLGFLLVVQSLMASDFLVLRSDTTDSLFGANSGPNDLDASSFATRLRQGLLLILDPRDIGWNRRGRVGRDESKMRESRPSFVKRNTVTLVSLFAVFRLSGYINRTGVSTALHCDIPAGAFWWRIVAVVVYGARVISFCNVLHLSVTIPLVAAGASKPEECPPLFGPFFEPYTISRFWGLQALSSHGDFVAGGLLKLNNRSNYYLVKVTTAFLLSGIIHQLGAYLTCSNPPRTAHELLEFFIWGHDMRFFVLQPLAIALERAVRNLSIGKLHGDNWKWVGYVWVLCWLTWSLSGYMDGVSRDGFMNEDNYNPTGFQMNPPEMWRALNA</sequence>
<keyword evidence="8" id="KW-1185">Reference proteome</keyword>
<dbReference type="EMBL" id="JAYKXP010000122">
    <property type="protein sequence ID" value="KAK7024507.1"/>
    <property type="molecule type" value="Genomic_DNA"/>
</dbReference>
<evidence type="ECO:0000313" key="7">
    <source>
        <dbReference type="EMBL" id="KAK7024507.1"/>
    </source>
</evidence>
<keyword evidence="4" id="KW-0472">Membrane</keyword>
<evidence type="ECO:0000256" key="5">
    <source>
        <dbReference type="SAM" id="SignalP"/>
    </source>
</evidence>
<evidence type="ECO:0000313" key="8">
    <source>
        <dbReference type="Proteomes" id="UP001383192"/>
    </source>
</evidence>
<protein>
    <recommendedName>
        <fullName evidence="6">Wax synthase domain-containing protein</fullName>
    </recommendedName>
</protein>
<dbReference type="Pfam" id="PF13813">
    <property type="entry name" value="MBOAT_2"/>
    <property type="match status" value="1"/>
</dbReference>
<proteinExistence type="predicted"/>
<dbReference type="AlphaFoldDB" id="A0AAW0BEK0"/>
<feature type="signal peptide" evidence="5">
    <location>
        <begin position="1"/>
        <end position="19"/>
    </location>
</feature>
<feature type="chain" id="PRO_5043765713" description="Wax synthase domain-containing protein" evidence="5">
    <location>
        <begin position="20"/>
        <end position="380"/>
    </location>
</feature>
<dbReference type="GO" id="GO:0016020">
    <property type="term" value="C:membrane"/>
    <property type="evidence" value="ECO:0007669"/>
    <property type="project" value="UniProtKB-SubCell"/>
</dbReference>
<accession>A0AAW0BEK0</accession>
<comment type="subcellular location">
    <subcellularLocation>
        <location evidence="1">Membrane</location>
        <topology evidence="1">Multi-pass membrane protein</topology>
    </subcellularLocation>
</comment>
<name>A0AAW0BEK0_9AGAR</name>
<feature type="domain" description="Wax synthase" evidence="6">
    <location>
        <begin position="213"/>
        <end position="294"/>
    </location>
</feature>
<keyword evidence="5" id="KW-0732">Signal</keyword>
<keyword evidence="2" id="KW-0812">Transmembrane</keyword>
<keyword evidence="3" id="KW-1133">Transmembrane helix</keyword>
<evidence type="ECO:0000256" key="2">
    <source>
        <dbReference type="ARBA" id="ARBA00022692"/>
    </source>
</evidence>
<evidence type="ECO:0000256" key="1">
    <source>
        <dbReference type="ARBA" id="ARBA00004141"/>
    </source>
</evidence>
<reference evidence="7 8" key="1">
    <citation type="submission" date="2024-01" db="EMBL/GenBank/DDBJ databases">
        <title>A draft genome for a cacao thread blight-causing isolate of Paramarasmius palmivorus.</title>
        <authorList>
            <person name="Baruah I.K."/>
            <person name="Bukari Y."/>
            <person name="Amoako-Attah I."/>
            <person name="Meinhardt L.W."/>
            <person name="Bailey B.A."/>
            <person name="Cohen S.P."/>
        </authorList>
    </citation>
    <scope>NUCLEOTIDE SEQUENCE [LARGE SCALE GENOMIC DNA]</scope>
    <source>
        <strain evidence="7 8">GH-12</strain>
    </source>
</reference>
<dbReference type="Proteomes" id="UP001383192">
    <property type="component" value="Unassembled WGS sequence"/>
</dbReference>